<feature type="domain" description="RagB/SusD" evidence="6">
    <location>
        <begin position="267"/>
        <end position="516"/>
    </location>
</feature>
<evidence type="ECO:0000256" key="2">
    <source>
        <dbReference type="ARBA" id="ARBA00006275"/>
    </source>
</evidence>
<keyword evidence="9" id="KW-1185">Reference proteome</keyword>
<keyword evidence="5" id="KW-0998">Cell outer membrane</keyword>
<evidence type="ECO:0000259" key="6">
    <source>
        <dbReference type="Pfam" id="PF07980"/>
    </source>
</evidence>
<dbReference type="Pfam" id="PF14322">
    <property type="entry name" value="SusD-like_3"/>
    <property type="match status" value="1"/>
</dbReference>
<feature type="domain" description="SusD-like N-terminal" evidence="7">
    <location>
        <begin position="96"/>
        <end position="227"/>
    </location>
</feature>
<dbReference type="RefSeq" id="WP_341835269.1">
    <property type="nucleotide sequence ID" value="NZ_CP149822.1"/>
</dbReference>
<keyword evidence="4" id="KW-0472">Membrane</keyword>
<dbReference type="Proteomes" id="UP001485459">
    <property type="component" value="Chromosome"/>
</dbReference>
<keyword evidence="3" id="KW-0732">Signal</keyword>
<dbReference type="Pfam" id="PF07980">
    <property type="entry name" value="SusD_RagB"/>
    <property type="match status" value="1"/>
</dbReference>
<dbReference type="Gene3D" id="1.25.40.390">
    <property type="match status" value="1"/>
</dbReference>
<gene>
    <name evidence="8" type="ORF">WJU16_20475</name>
</gene>
<reference evidence="9" key="1">
    <citation type="submission" date="2024-03" db="EMBL/GenBank/DDBJ databases">
        <title>Chitinophaga horti sp. nov., isolated from garden soil.</title>
        <authorList>
            <person name="Lee D.S."/>
            <person name="Han D.M."/>
            <person name="Baek J.H."/>
            <person name="Choi D.G."/>
            <person name="Jeon J.H."/>
            <person name="Jeon C.O."/>
        </authorList>
    </citation>
    <scope>NUCLEOTIDE SEQUENCE [LARGE SCALE GENOMIC DNA]</scope>
    <source>
        <strain evidence="9">GPA1</strain>
    </source>
</reference>
<name>A0ABZ2YN53_9BACT</name>
<evidence type="ECO:0000256" key="4">
    <source>
        <dbReference type="ARBA" id="ARBA00023136"/>
    </source>
</evidence>
<dbReference type="PROSITE" id="PS51257">
    <property type="entry name" value="PROKAR_LIPOPROTEIN"/>
    <property type="match status" value="1"/>
</dbReference>
<protein>
    <submittedName>
        <fullName evidence="8">RagB/SusD family nutrient uptake outer membrane protein</fullName>
    </submittedName>
</protein>
<accession>A0ABZ2YN53</accession>
<dbReference type="EMBL" id="CP149822">
    <property type="protein sequence ID" value="WZN40346.1"/>
    <property type="molecule type" value="Genomic_DNA"/>
</dbReference>
<evidence type="ECO:0000313" key="9">
    <source>
        <dbReference type="Proteomes" id="UP001485459"/>
    </source>
</evidence>
<evidence type="ECO:0000256" key="1">
    <source>
        <dbReference type="ARBA" id="ARBA00004442"/>
    </source>
</evidence>
<dbReference type="InterPro" id="IPR033985">
    <property type="entry name" value="SusD-like_N"/>
</dbReference>
<evidence type="ECO:0000256" key="3">
    <source>
        <dbReference type="ARBA" id="ARBA00022729"/>
    </source>
</evidence>
<comment type="subcellular location">
    <subcellularLocation>
        <location evidence="1">Cell outer membrane</location>
    </subcellularLocation>
</comment>
<dbReference type="InterPro" id="IPR011990">
    <property type="entry name" value="TPR-like_helical_dom_sf"/>
</dbReference>
<evidence type="ECO:0000313" key="8">
    <source>
        <dbReference type="EMBL" id="WZN40346.1"/>
    </source>
</evidence>
<dbReference type="SUPFAM" id="SSF48452">
    <property type="entry name" value="TPR-like"/>
    <property type="match status" value="1"/>
</dbReference>
<evidence type="ECO:0000259" key="7">
    <source>
        <dbReference type="Pfam" id="PF14322"/>
    </source>
</evidence>
<comment type="similarity">
    <text evidence="2">Belongs to the SusD family.</text>
</comment>
<evidence type="ECO:0000256" key="5">
    <source>
        <dbReference type="ARBA" id="ARBA00023237"/>
    </source>
</evidence>
<proteinExistence type="inferred from homology"/>
<dbReference type="InterPro" id="IPR012944">
    <property type="entry name" value="SusD_RagB_dom"/>
</dbReference>
<sequence>MKKIISIILTALVLAGFGCSKSRLDVENPGAYGYDNYFTGAAQLNEAVIATYAVLLHNGMWSREYYFIFDLMGNDAERDAPLQGDIRPLSDFTFTPANSILTNMWASMYRLVLRANVVIDRATAWAPAAAADQQLQKQYIAEAKFLRAYANFHLVMLWGRAPLRNSYDENIGNLYPKRSTTAEIWTAVENDLNAAIPDLPFPKDQAAGDLGRVSKGAATALLGKVYLYQKKWADARTTLQPLTQAPYTYALSGSYDALFTESSQSNPEIIFQVMHARWTDWGIGNQYYVFGGQETWGGKATHSDRAQEYGFNDWRNVFVSESLVKAFKYTTQAGLPYTDPRAKSVFYGDAASGGKTDYCNQCPEGTQAYPFAESQGGYRWRKYQYYENVKSYGGPASGVNSLVIRYADVLLMLAEIYIQEDNAEAARPFINQVRGRVGAFQYTTLGNKANATAILMRERQLELSGEQSRYFDLLRWGVIKTVLNAELKAQYGAETFQDKHVLLPIPQQEKDTNPNVANDVANSWN</sequence>
<organism evidence="8 9">
    <name type="scientific">Chitinophaga pollutisoli</name>
    <dbReference type="NCBI Taxonomy" id="3133966"/>
    <lineage>
        <taxon>Bacteria</taxon>
        <taxon>Pseudomonadati</taxon>
        <taxon>Bacteroidota</taxon>
        <taxon>Chitinophagia</taxon>
        <taxon>Chitinophagales</taxon>
        <taxon>Chitinophagaceae</taxon>
        <taxon>Chitinophaga</taxon>
    </lineage>
</organism>